<evidence type="ECO:0000313" key="2">
    <source>
        <dbReference type="EMBL" id="NJC73037.1"/>
    </source>
</evidence>
<keyword evidence="1" id="KW-1133">Transmembrane helix</keyword>
<evidence type="ECO:0000256" key="1">
    <source>
        <dbReference type="SAM" id="Phobius"/>
    </source>
</evidence>
<keyword evidence="3" id="KW-1185">Reference proteome</keyword>
<gene>
    <name evidence="2" type="ORF">HC031_25460</name>
</gene>
<comment type="caution">
    <text evidence="2">The sequence shown here is derived from an EMBL/GenBank/DDBJ whole genome shotgun (WGS) entry which is preliminary data.</text>
</comment>
<evidence type="ECO:0008006" key="4">
    <source>
        <dbReference type="Google" id="ProtNLM"/>
    </source>
</evidence>
<name>A0ABX0Y3S7_9ACTN</name>
<dbReference type="Proteomes" id="UP000722989">
    <property type="component" value="Unassembled WGS sequence"/>
</dbReference>
<evidence type="ECO:0000313" key="3">
    <source>
        <dbReference type="Proteomes" id="UP000722989"/>
    </source>
</evidence>
<feature type="transmembrane region" description="Helical" evidence="1">
    <location>
        <begin position="27"/>
        <end position="46"/>
    </location>
</feature>
<organism evidence="2 3">
    <name type="scientific">Planosporangium thailandense</name>
    <dbReference type="NCBI Taxonomy" id="765197"/>
    <lineage>
        <taxon>Bacteria</taxon>
        <taxon>Bacillati</taxon>
        <taxon>Actinomycetota</taxon>
        <taxon>Actinomycetes</taxon>
        <taxon>Micromonosporales</taxon>
        <taxon>Micromonosporaceae</taxon>
        <taxon>Planosporangium</taxon>
    </lineage>
</organism>
<protein>
    <recommendedName>
        <fullName evidence="4">DUF3558 domain-containing protein</fullName>
    </recommendedName>
</protein>
<reference evidence="2 3" key="1">
    <citation type="submission" date="2020-03" db="EMBL/GenBank/DDBJ databases">
        <title>WGS of the type strain of Planosporangium spp.</title>
        <authorList>
            <person name="Thawai C."/>
        </authorList>
    </citation>
    <scope>NUCLEOTIDE SEQUENCE [LARGE SCALE GENOMIC DNA]</scope>
    <source>
        <strain evidence="2 3">TBRC 5610</strain>
    </source>
</reference>
<keyword evidence="1" id="KW-0812">Transmembrane</keyword>
<proteinExistence type="predicted"/>
<dbReference type="RefSeq" id="WP_167927950.1">
    <property type="nucleotide sequence ID" value="NZ_JAATVY010000025.1"/>
</dbReference>
<keyword evidence="1" id="KW-0472">Membrane</keyword>
<sequence>MVAVQEAPVSPTGTTGFAGDGGSRLRVVGAAVVLAVVAGLIGWGAPQLVARFNQPKYLGQPAASLARDMNCTEFKQAARHDQSVYRYHDQGTCTLDGTIVTVTTFDSVADGDAFAAVMRAIIPVLHPTWVGATYAAGDGWNVADARNLTAQAAELAVRRLGMGATHIIPSAKSS</sequence>
<accession>A0ABX0Y3S7</accession>
<dbReference type="EMBL" id="JAATVY010000025">
    <property type="protein sequence ID" value="NJC73037.1"/>
    <property type="molecule type" value="Genomic_DNA"/>
</dbReference>